<dbReference type="Proteomes" id="UP000245293">
    <property type="component" value="Unassembled WGS sequence"/>
</dbReference>
<dbReference type="Gene3D" id="3.90.760.10">
    <property type="entry name" value="Flavocytochrome c sulphide dehydrogenase, flavin-binding domain"/>
    <property type="match status" value="1"/>
</dbReference>
<dbReference type="RefSeq" id="WP_109388689.1">
    <property type="nucleotide sequence ID" value="NZ_QETF01000008.1"/>
</dbReference>
<protein>
    <submittedName>
        <fullName evidence="6">Flavocytochrome C</fullName>
    </submittedName>
</protein>
<name>A0A2V1P4W9_9RHOB</name>
<evidence type="ECO:0000313" key="6">
    <source>
        <dbReference type="EMBL" id="PWG16894.1"/>
    </source>
</evidence>
<dbReference type="InterPro" id="IPR037092">
    <property type="entry name" value="FlavoCytC_S_DH_flav-bd_sf"/>
</dbReference>
<dbReference type="Gene3D" id="3.50.50.60">
    <property type="entry name" value="FAD/NAD(P)-binding domain"/>
    <property type="match status" value="2"/>
</dbReference>
<dbReference type="InterPro" id="IPR052541">
    <property type="entry name" value="SQRD"/>
</dbReference>
<keyword evidence="7" id="KW-1185">Reference proteome</keyword>
<evidence type="ECO:0000259" key="3">
    <source>
        <dbReference type="Pfam" id="PF07992"/>
    </source>
</evidence>
<dbReference type="InterPro" id="IPR036188">
    <property type="entry name" value="FAD/NAD-bd_sf"/>
</dbReference>
<evidence type="ECO:0000259" key="5">
    <source>
        <dbReference type="Pfam" id="PF21706"/>
    </source>
</evidence>
<dbReference type="InterPro" id="IPR015323">
    <property type="entry name" value="FlavoCytC_S_DH_flav-bd"/>
</dbReference>
<evidence type="ECO:0000256" key="2">
    <source>
        <dbReference type="ARBA" id="ARBA00022827"/>
    </source>
</evidence>
<feature type="domain" description="FAD/NAD(P)-binding" evidence="3">
    <location>
        <begin position="33"/>
        <end position="146"/>
    </location>
</feature>
<dbReference type="SUPFAM" id="SSF51905">
    <property type="entry name" value="FAD/NAD(P)-binding domain"/>
    <property type="match status" value="2"/>
</dbReference>
<dbReference type="SUPFAM" id="SSF55424">
    <property type="entry name" value="FAD/NAD-linked reductases, dimerisation (C-terminal) domain"/>
    <property type="match status" value="1"/>
</dbReference>
<comment type="caution">
    <text evidence="6">The sequence shown here is derived from an EMBL/GenBank/DDBJ whole genome shotgun (WGS) entry which is preliminary data.</text>
</comment>
<dbReference type="Pfam" id="PF09242">
    <property type="entry name" value="FCSD-flav_bind"/>
    <property type="match status" value="1"/>
</dbReference>
<dbReference type="InterPro" id="IPR016156">
    <property type="entry name" value="FAD/NAD-linked_Rdtase_dimer_sf"/>
</dbReference>
<organism evidence="6 7">
    <name type="scientific">Salibaculum griseiflavum</name>
    <dbReference type="NCBI Taxonomy" id="1914409"/>
    <lineage>
        <taxon>Bacteria</taxon>
        <taxon>Pseudomonadati</taxon>
        <taxon>Pseudomonadota</taxon>
        <taxon>Alphaproteobacteria</taxon>
        <taxon>Rhodobacterales</taxon>
        <taxon>Roseobacteraceae</taxon>
        <taxon>Salibaculum</taxon>
    </lineage>
</organism>
<dbReference type="EMBL" id="QETF01000008">
    <property type="protein sequence ID" value="PWG16894.1"/>
    <property type="molecule type" value="Genomic_DNA"/>
</dbReference>
<dbReference type="PROSITE" id="PS51318">
    <property type="entry name" value="TAT"/>
    <property type="match status" value="1"/>
</dbReference>
<dbReference type="InterPro" id="IPR006311">
    <property type="entry name" value="TAT_signal"/>
</dbReference>
<proteinExistence type="predicted"/>
<evidence type="ECO:0000259" key="4">
    <source>
        <dbReference type="Pfam" id="PF09242"/>
    </source>
</evidence>
<dbReference type="PANTHER" id="PTHR43755">
    <property type="match status" value="1"/>
</dbReference>
<dbReference type="InterPro" id="IPR023753">
    <property type="entry name" value="FAD/NAD-binding_dom"/>
</dbReference>
<sequence>MKLNRRAFIGTAAAGAATLSAPMVMGAAHGKPRVVVVGGGAGGATAARYLAKDSNGEIDVTLIEPTRHYYTCFFSNLYIGGFRSIDSIGHSYGTLASEYGINVLHDWATGVDRDAKTVSTAGGYTLPYDRLILSPGIDFVDGAVPGWDISAQDRMPHAYKAGSQTELLKAQIEAMPEGGTYAMVAPPNPFRCPPGPYERVSMVAHLLKQINPTAKILIADPKQNFSKQALFEEGWNRHYSGMIERIGPDFGGGNVEVDPEAMTVTIDGSVTNVDACNVIPAMKAGRIADIAGITEGNWAPVNAADLSSKMDENIHVLGDACAQGDMPKSGFSANSQAKVCANAVRGALTGSTVFPARFANTCWSLIDTDDGVKVGATYEATEEKIAKVDGFVSDTGESAEVRAATYQESIGWYDGITADMFG</sequence>
<gene>
    <name evidence="6" type="ORF">DFK10_08955</name>
</gene>
<dbReference type="OrthoDB" id="9802771at2"/>
<dbReference type="InterPro" id="IPR049386">
    <property type="entry name" value="FCSD_central"/>
</dbReference>
<dbReference type="Pfam" id="PF21706">
    <property type="entry name" value="FCSD_central"/>
    <property type="match status" value="1"/>
</dbReference>
<dbReference type="GO" id="GO:0050660">
    <property type="term" value="F:flavin adenine dinucleotide binding"/>
    <property type="evidence" value="ECO:0007669"/>
    <property type="project" value="InterPro"/>
</dbReference>
<keyword evidence="2" id="KW-0274">FAD</keyword>
<dbReference type="GO" id="GO:0016491">
    <property type="term" value="F:oxidoreductase activity"/>
    <property type="evidence" value="ECO:0007669"/>
    <property type="project" value="InterPro"/>
</dbReference>
<dbReference type="FunFam" id="3.50.50.60:FF:000234">
    <property type="entry name" value="Flavocytochrome C sulfide dehydrogenase"/>
    <property type="match status" value="1"/>
</dbReference>
<dbReference type="AlphaFoldDB" id="A0A2V1P4W9"/>
<evidence type="ECO:0000256" key="1">
    <source>
        <dbReference type="ARBA" id="ARBA00022630"/>
    </source>
</evidence>
<reference evidence="7" key="1">
    <citation type="submission" date="2018-05" db="EMBL/GenBank/DDBJ databases">
        <authorList>
            <person name="Du Z."/>
            <person name="Wang X."/>
        </authorList>
    </citation>
    <scope>NUCLEOTIDE SEQUENCE [LARGE SCALE GENOMIC DNA]</scope>
    <source>
        <strain evidence="7">WDS4C29</strain>
    </source>
</reference>
<accession>A0A2V1P4W9</accession>
<feature type="domain" description="Sulfide dehydrogenase [flavocytochrome c] flavoprotein chain central" evidence="5">
    <location>
        <begin position="165"/>
        <end position="280"/>
    </location>
</feature>
<feature type="domain" description="Flavocytochrome c sulphide dehydrogenase flavin-binding" evidence="4">
    <location>
        <begin position="356"/>
        <end position="421"/>
    </location>
</feature>
<dbReference type="PANTHER" id="PTHR43755:SF1">
    <property type="entry name" value="FAD-DEPENDENT PYRIDINE NUCLEOTIDE-DISULPHIDE OXIDOREDUCTASE"/>
    <property type="match status" value="1"/>
</dbReference>
<keyword evidence="1" id="KW-0285">Flavoprotein</keyword>
<evidence type="ECO:0000313" key="7">
    <source>
        <dbReference type="Proteomes" id="UP000245293"/>
    </source>
</evidence>
<dbReference type="Pfam" id="PF07992">
    <property type="entry name" value="Pyr_redox_2"/>
    <property type="match status" value="1"/>
</dbReference>